<gene>
    <name evidence="2" type="ORF">CANCADRAFT_31362</name>
</gene>
<keyword evidence="1" id="KW-0812">Transmembrane</keyword>
<evidence type="ECO:0008006" key="4">
    <source>
        <dbReference type="Google" id="ProtNLM"/>
    </source>
</evidence>
<keyword evidence="3" id="KW-1185">Reference proteome</keyword>
<sequence length="446" mass="49669">MYITRNHSFKTSTDEHEWTMFHSSRHNSTVHFNPHLDSRDLESRSYSIRSILDRMSMDDHAIDPDFVNTPSLHVQNTECMYTNELSSQTQPIDIFPIKSYAAVAAHQPPPLAHRINSASSSVLSSSTDCQSHPPPPQESSIRYVHSLYSESTAHRSSFGSHLSPLLDTARPAKRLLLSLLGSRILLAALYICTLLALYYSLWDTSRPKQYPFDIPPSSIALSTIQCVFVWTGDAICMFLYICNRRASPDTYSAALAFFLLLQAIWMSIAHRPVVSLIVSVCALLFSPGLLWHRLEDHICADARPMLPTDLSSNNNEESNSNNSLLTCLRKAIDVHFPTAWAIYSFAWTLDALLCQGSSPQLSELITSWVIALIMLISVIWASISTDFALATLPWLVFLLGLASYHSSSSSMIASIELVTVAAALVVIWLGILCLHRSGSRCCVHLL</sequence>
<feature type="transmembrane region" description="Helical" evidence="1">
    <location>
        <begin position="175"/>
        <end position="199"/>
    </location>
</feature>
<keyword evidence="1" id="KW-0472">Membrane</keyword>
<name>A0A1E4TF20_9ASCO</name>
<organism evidence="2 3">
    <name type="scientific">Tortispora caseinolytica NRRL Y-17796</name>
    <dbReference type="NCBI Taxonomy" id="767744"/>
    <lineage>
        <taxon>Eukaryota</taxon>
        <taxon>Fungi</taxon>
        <taxon>Dikarya</taxon>
        <taxon>Ascomycota</taxon>
        <taxon>Saccharomycotina</taxon>
        <taxon>Trigonopsidomycetes</taxon>
        <taxon>Trigonopsidales</taxon>
        <taxon>Trigonopsidaceae</taxon>
        <taxon>Tortispora</taxon>
    </lineage>
</organism>
<evidence type="ECO:0000313" key="2">
    <source>
        <dbReference type="EMBL" id="ODV90371.1"/>
    </source>
</evidence>
<proteinExistence type="predicted"/>
<evidence type="ECO:0000256" key="1">
    <source>
        <dbReference type="SAM" id="Phobius"/>
    </source>
</evidence>
<protein>
    <recommendedName>
        <fullName evidence="4">Transmembrane protein</fullName>
    </recommendedName>
</protein>
<feature type="transmembrane region" description="Helical" evidence="1">
    <location>
        <begin position="411"/>
        <end position="431"/>
    </location>
</feature>
<dbReference type="EMBL" id="KV453842">
    <property type="protein sequence ID" value="ODV90371.1"/>
    <property type="molecule type" value="Genomic_DNA"/>
</dbReference>
<accession>A0A1E4TF20</accession>
<dbReference type="AlphaFoldDB" id="A0A1E4TF20"/>
<reference evidence="3" key="1">
    <citation type="submission" date="2016-02" db="EMBL/GenBank/DDBJ databases">
        <title>Comparative genomics of biotechnologically important yeasts.</title>
        <authorList>
            <consortium name="DOE Joint Genome Institute"/>
            <person name="Riley R."/>
            <person name="Haridas S."/>
            <person name="Wolfe K.H."/>
            <person name="Lopes M.R."/>
            <person name="Hittinger C.T."/>
            <person name="Goker M."/>
            <person name="Salamov A."/>
            <person name="Wisecaver J."/>
            <person name="Long T.M."/>
            <person name="Aerts A.L."/>
            <person name="Barry K."/>
            <person name="Choi C."/>
            <person name="Clum A."/>
            <person name="Coughlan A.Y."/>
            <person name="Deshpande S."/>
            <person name="Douglass A.P."/>
            <person name="Hanson S.J."/>
            <person name="Klenk H.-P."/>
            <person name="Labutti K."/>
            <person name="Lapidus A."/>
            <person name="Lindquist E."/>
            <person name="Lipzen A."/>
            <person name="Meier-Kolthoff J.P."/>
            <person name="Ohm R.A."/>
            <person name="Otillar R.P."/>
            <person name="Pangilinan J."/>
            <person name="Peng Y."/>
            <person name="Rokas A."/>
            <person name="Rosa C.A."/>
            <person name="Scheuner C."/>
            <person name="Sibirny A.A."/>
            <person name="Slot J.C."/>
            <person name="Stielow J.B."/>
            <person name="Sun H."/>
            <person name="Kurtzman C.P."/>
            <person name="Blackwell M."/>
            <person name="Jeffries T.W."/>
            <person name="Grigoriev I.V."/>
        </authorList>
    </citation>
    <scope>NUCLEOTIDE SEQUENCE [LARGE SCALE GENOMIC DNA]</scope>
    <source>
        <strain evidence="3">NRRL Y-17796</strain>
    </source>
</reference>
<feature type="transmembrane region" description="Helical" evidence="1">
    <location>
        <begin position="250"/>
        <end position="268"/>
    </location>
</feature>
<feature type="transmembrane region" description="Helical" evidence="1">
    <location>
        <begin position="219"/>
        <end position="241"/>
    </location>
</feature>
<feature type="transmembrane region" description="Helical" evidence="1">
    <location>
        <begin position="274"/>
        <end position="291"/>
    </location>
</feature>
<keyword evidence="1" id="KW-1133">Transmembrane helix</keyword>
<feature type="transmembrane region" description="Helical" evidence="1">
    <location>
        <begin position="364"/>
        <end position="381"/>
    </location>
</feature>
<evidence type="ECO:0000313" key="3">
    <source>
        <dbReference type="Proteomes" id="UP000095023"/>
    </source>
</evidence>
<dbReference type="Proteomes" id="UP000095023">
    <property type="component" value="Unassembled WGS sequence"/>
</dbReference>